<name>A0A6V8K4I2_9ACTN</name>
<gene>
    <name evidence="3" type="ORF">Phou_042730</name>
</gene>
<feature type="region of interest" description="Disordered" evidence="1">
    <location>
        <begin position="227"/>
        <end position="326"/>
    </location>
</feature>
<accession>A0A6V8K4I2</accession>
<feature type="compositionally biased region" description="Polar residues" evidence="1">
    <location>
        <begin position="227"/>
        <end position="237"/>
    </location>
</feature>
<dbReference type="RefSeq" id="WP_173057523.1">
    <property type="nucleotide sequence ID" value="NZ_BLPF01000001.1"/>
</dbReference>
<evidence type="ECO:0000313" key="3">
    <source>
        <dbReference type="EMBL" id="GFJ80093.1"/>
    </source>
</evidence>
<feature type="transmembrane region" description="Helical" evidence="2">
    <location>
        <begin position="49"/>
        <end position="68"/>
    </location>
</feature>
<reference evidence="3 4" key="1">
    <citation type="submission" date="2020-03" db="EMBL/GenBank/DDBJ databases">
        <title>Whole genome shotgun sequence of Phytohabitans houttuyneae NBRC 108639.</title>
        <authorList>
            <person name="Komaki H."/>
            <person name="Tamura T."/>
        </authorList>
    </citation>
    <scope>NUCLEOTIDE SEQUENCE [LARGE SCALE GENOMIC DNA]</scope>
    <source>
        <strain evidence="3 4">NBRC 108639</strain>
    </source>
</reference>
<evidence type="ECO:0000256" key="1">
    <source>
        <dbReference type="SAM" id="MobiDB-lite"/>
    </source>
</evidence>
<organism evidence="3 4">
    <name type="scientific">Phytohabitans houttuyneae</name>
    <dbReference type="NCBI Taxonomy" id="1076126"/>
    <lineage>
        <taxon>Bacteria</taxon>
        <taxon>Bacillati</taxon>
        <taxon>Actinomycetota</taxon>
        <taxon>Actinomycetes</taxon>
        <taxon>Micromonosporales</taxon>
        <taxon>Micromonosporaceae</taxon>
    </lineage>
</organism>
<proteinExistence type="predicted"/>
<reference evidence="3 4" key="2">
    <citation type="submission" date="2020-03" db="EMBL/GenBank/DDBJ databases">
        <authorList>
            <person name="Ichikawa N."/>
            <person name="Kimura A."/>
            <person name="Kitahashi Y."/>
            <person name="Uohara A."/>
        </authorList>
    </citation>
    <scope>NUCLEOTIDE SEQUENCE [LARGE SCALE GENOMIC DNA]</scope>
    <source>
        <strain evidence="3 4">NBRC 108639</strain>
    </source>
</reference>
<evidence type="ECO:0000313" key="4">
    <source>
        <dbReference type="Proteomes" id="UP000482800"/>
    </source>
</evidence>
<feature type="compositionally biased region" description="Basic and acidic residues" evidence="1">
    <location>
        <begin position="296"/>
        <end position="314"/>
    </location>
</feature>
<feature type="compositionally biased region" description="Polar residues" evidence="1">
    <location>
        <begin position="269"/>
        <end position="282"/>
    </location>
</feature>
<sequence length="326" mass="34165">MADGSRPWIVRRLVWVFLIAVTTMCLVAPAAAILGWLSPAADTSATFTYGALTTVSLATAGIAVLALVDYRPSRHTTLAALAGIAAVVLCGAPLATAWTFAVDHGTTGAECPECALTTYFTAGPLGGYARDDLAFRHLLCPDNRARLATQAHDMAATLAALTTGLFKVEAQPATTEVNGQRATVTAKAAFTFADTADAGATRITVMTTPWTFNLVNDDGWRICEVTAPTSANKSSPATGPASPRRPHHPQPPTPANTYAKCSPAAPATHSRSTTTARLQPQPSGEPVRVTAPTSRDVVDSRPRGIERRNVRNSDELACANEAGSDE</sequence>
<comment type="caution">
    <text evidence="3">The sequence shown here is derived from an EMBL/GenBank/DDBJ whole genome shotgun (WGS) entry which is preliminary data.</text>
</comment>
<keyword evidence="2" id="KW-0812">Transmembrane</keyword>
<keyword evidence="4" id="KW-1185">Reference proteome</keyword>
<feature type="transmembrane region" description="Helical" evidence="2">
    <location>
        <begin position="12"/>
        <end position="37"/>
    </location>
</feature>
<keyword evidence="2" id="KW-1133">Transmembrane helix</keyword>
<dbReference type="Proteomes" id="UP000482800">
    <property type="component" value="Unassembled WGS sequence"/>
</dbReference>
<evidence type="ECO:0000256" key="2">
    <source>
        <dbReference type="SAM" id="Phobius"/>
    </source>
</evidence>
<keyword evidence="2" id="KW-0472">Membrane</keyword>
<feature type="transmembrane region" description="Helical" evidence="2">
    <location>
        <begin position="80"/>
        <end position="101"/>
    </location>
</feature>
<dbReference type="AlphaFoldDB" id="A0A6V8K4I2"/>
<protein>
    <submittedName>
        <fullName evidence="3">Uncharacterized protein</fullName>
    </submittedName>
</protein>
<dbReference type="EMBL" id="BLPF01000001">
    <property type="protein sequence ID" value="GFJ80093.1"/>
    <property type="molecule type" value="Genomic_DNA"/>
</dbReference>